<comment type="pathway">
    <text evidence="6">Sulfur metabolism; glutathione biosynthesis; glutathione from L-cysteine and L-glutamate: step 1/2.</text>
</comment>
<dbReference type="PANTHER" id="PTHR11164:SF0">
    <property type="entry name" value="GLUTAMATE--CYSTEINE LIGASE CATALYTIC SUBUNIT"/>
    <property type="match status" value="1"/>
</dbReference>
<accession>A0A5B7KKY4</accession>
<dbReference type="Pfam" id="PF03074">
    <property type="entry name" value="GCS"/>
    <property type="match status" value="1"/>
</dbReference>
<dbReference type="InterPro" id="IPR004308">
    <property type="entry name" value="GCS"/>
</dbReference>
<keyword evidence="4 6" id="KW-0547">Nucleotide-binding</keyword>
<comment type="similarity">
    <text evidence="6">Belongs to the glutamate--cysteine ligase type 3 family.</text>
</comment>
<name>A0A5B7KKY4_PORTR</name>
<evidence type="ECO:0000313" key="8">
    <source>
        <dbReference type="Proteomes" id="UP000324222"/>
    </source>
</evidence>
<keyword evidence="5 6" id="KW-0067">ATP-binding</keyword>
<comment type="caution">
    <text evidence="7">The sequence shown here is derived from an EMBL/GenBank/DDBJ whole genome shotgun (WGS) entry which is preliminary data.</text>
</comment>
<dbReference type="Proteomes" id="UP000324222">
    <property type="component" value="Unassembled WGS sequence"/>
</dbReference>
<evidence type="ECO:0000256" key="3">
    <source>
        <dbReference type="ARBA" id="ARBA00022684"/>
    </source>
</evidence>
<sequence length="42" mass="4596">MDADTACTIGQYLNFISARAAGTAMTTAAWIRNFVTSHPEYK</sequence>
<keyword evidence="8" id="KW-1185">Reference proteome</keyword>
<dbReference type="GO" id="GO:0017109">
    <property type="term" value="C:glutamate-cysteine ligase complex"/>
    <property type="evidence" value="ECO:0007669"/>
    <property type="project" value="TreeGrafter"/>
</dbReference>
<reference evidence="7 8" key="1">
    <citation type="submission" date="2019-05" db="EMBL/GenBank/DDBJ databases">
        <title>Another draft genome of Portunus trituberculatus and its Hox gene families provides insights of decapod evolution.</title>
        <authorList>
            <person name="Jeong J.-H."/>
            <person name="Song I."/>
            <person name="Kim S."/>
            <person name="Choi T."/>
            <person name="Kim D."/>
            <person name="Ryu S."/>
            <person name="Kim W."/>
        </authorList>
    </citation>
    <scope>NUCLEOTIDE SEQUENCE [LARGE SCALE GENOMIC DNA]</scope>
    <source>
        <tissue evidence="7">Muscle</tissue>
    </source>
</reference>
<protein>
    <recommendedName>
        <fullName evidence="1 6">Glutamate--cysteine ligase</fullName>
        <ecNumber evidence="1 6">6.3.2.2</ecNumber>
    </recommendedName>
    <alternativeName>
        <fullName evidence="6">Gamma-ECS</fullName>
    </alternativeName>
    <alternativeName>
        <fullName evidence="6">Gamma-glutamylcysteine synthetase</fullName>
    </alternativeName>
</protein>
<evidence type="ECO:0000256" key="5">
    <source>
        <dbReference type="ARBA" id="ARBA00022840"/>
    </source>
</evidence>
<proteinExistence type="inferred from homology"/>
<evidence type="ECO:0000256" key="2">
    <source>
        <dbReference type="ARBA" id="ARBA00022598"/>
    </source>
</evidence>
<gene>
    <name evidence="7" type="primary">gcs-1</name>
    <name evidence="7" type="ORF">E2C01_101797</name>
</gene>
<evidence type="ECO:0000313" key="7">
    <source>
        <dbReference type="EMBL" id="MPD06018.1"/>
    </source>
</evidence>
<dbReference type="Gene3D" id="1.10.8.960">
    <property type="match status" value="1"/>
</dbReference>
<dbReference type="AlphaFoldDB" id="A0A5B7KKY4"/>
<keyword evidence="2 6" id="KW-0436">Ligase</keyword>
<comment type="catalytic activity">
    <reaction evidence="6">
        <text>L-cysteine + L-glutamate + ATP = gamma-L-glutamyl-L-cysteine + ADP + phosphate + H(+)</text>
        <dbReference type="Rhea" id="RHEA:13285"/>
        <dbReference type="ChEBI" id="CHEBI:15378"/>
        <dbReference type="ChEBI" id="CHEBI:29985"/>
        <dbReference type="ChEBI" id="CHEBI:30616"/>
        <dbReference type="ChEBI" id="CHEBI:35235"/>
        <dbReference type="ChEBI" id="CHEBI:43474"/>
        <dbReference type="ChEBI" id="CHEBI:58173"/>
        <dbReference type="ChEBI" id="CHEBI:456216"/>
        <dbReference type="EC" id="6.3.2.2"/>
    </reaction>
</comment>
<evidence type="ECO:0000256" key="1">
    <source>
        <dbReference type="ARBA" id="ARBA00012220"/>
    </source>
</evidence>
<dbReference type="GO" id="GO:0004357">
    <property type="term" value="F:glutamate-cysteine ligase activity"/>
    <property type="evidence" value="ECO:0007669"/>
    <property type="project" value="UniProtKB-UniRule"/>
</dbReference>
<keyword evidence="3 6" id="KW-0317">Glutathione biosynthesis</keyword>
<evidence type="ECO:0000256" key="4">
    <source>
        <dbReference type="ARBA" id="ARBA00022741"/>
    </source>
</evidence>
<dbReference type="GO" id="GO:0006750">
    <property type="term" value="P:glutathione biosynthetic process"/>
    <property type="evidence" value="ECO:0007669"/>
    <property type="project" value="UniProtKB-UniRule"/>
</dbReference>
<dbReference type="EC" id="6.3.2.2" evidence="1 6"/>
<dbReference type="PANTHER" id="PTHR11164">
    <property type="entry name" value="GLUTAMATE CYSTEINE LIGASE"/>
    <property type="match status" value="1"/>
</dbReference>
<organism evidence="7 8">
    <name type="scientific">Portunus trituberculatus</name>
    <name type="common">Swimming crab</name>
    <name type="synonym">Neptunus trituberculatus</name>
    <dbReference type="NCBI Taxonomy" id="210409"/>
    <lineage>
        <taxon>Eukaryota</taxon>
        <taxon>Metazoa</taxon>
        <taxon>Ecdysozoa</taxon>
        <taxon>Arthropoda</taxon>
        <taxon>Crustacea</taxon>
        <taxon>Multicrustacea</taxon>
        <taxon>Malacostraca</taxon>
        <taxon>Eumalacostraca</taxon>
        <taxon>Eucarida</taxon>
        <taxon>Decapoda</taxon>
        <taxon>Pleocyemata</taxon>
        <taxon>Brachyura</taxon>
        <taxon>Eubrachyura</taxon>
        <taxon>Portunoidea</taxon>
        <taxon>Portunidae</taxon>
        <taxon>Portuninae</taxon>
        <taxon>Portunus</taxon>
    </lineage>
</organism>
<dbReference type="EMBL" id="VSRR010148955">
    <property type="protein sequence ID" value="MPD06018.1"/>
    <property type="molecule type" value="Genomic_DNA"/>
</dbReference>
<dbReference type="GO" id="GO:0005524">
    <property type="term" value="F:ATP binding"/>
    <property type="evidence" value="ECO:0007669"/>
    <property type="project" value="UniProtKB-UniRule"/>
</dbReference>
<evidence type="ECO:0000256" key="6">
    <source>
        <dbReference type="RuleBase" id="RU367135"/>
    </source>
</evidence>